<dbReference type="RefSeq" id="WP_150950436.1">
    <property type="nucleotide sequence ID" value="NZ_VZRB01000013.1"/>
</dbReference>
<protein>
    <submittedName>
        <fullName evidence="1">Uncharacterized protein</fullName>
    </submittedName>
</protein>
<dbReference type="Proteomes" id="UP000442707">
    <property type="component" value="Unassembled WGS sequence"/>
</dbReference>
<evidence type="ECO:0000313" key="2">
    <source>
        <dbReference type="Proteomes" id="UP000442707"/>
    </source>
</evidence>
<gene>
    <name evidence="1" type="ORF">F7R91_20005</name>
</gene>
<accession>A0A6H9UYA4</accession>
<dbReference type="EMBL" id="VZRB01000013">
    <property type="protein sequence ID" value="KAB1144963.1"/>
    <property type="molecule type" value="Genomic_DNA"/>
</dbReference>
<comment type="caution">
    <text evidence="1">The sequence shown here is derived from an EMBL/GenBank/DDBJ whole genome shotgun (WGS) entry which is preliminary data.</text>
</comment>
<dbReference type="AlphaFoldDB" id="A0A6H9UYA4"/>
<sequence length="620" mass="67902">MAHVVHLRIRTAGEFSPATYAVEATFIKGNTVVEKTLEIEVPLGLTDPDGPPALWHSLWSLVADDIRDGDDLGVVVLRLHEPELRALDWERLARDGETDDGSGSPVVLRTAVGPGSFHRGERLSFGDLPVRVLVVGVDSHVGRGAASDPPWHEDVAVHAAVHARAERWEVDVLPEPVSHSVLSTTLKVSKPHVLHLAGSTARRLFEEASSAPDVLNLSSVRLVVSSCHEPPDEARRLLEPYVQADALHPVLAAVSLTSGPEPDPEHDLCESLTTLYGELIAGSSLDAAVRSVTDADPAMSAAVTVNCLPERVLPKPSQPLPPSAFDLYEPLERATDRVGQRRTALEQLESGAGVKRLIVLSGGAQDARMGATWFLLSTVRAWEERPGRRALYLDFERRRSTNPLRPAERPPQGGDIVLETVALLTSSLRRHSERHGGWDIDDDLTALEEQIARESLNVLQDGGYRTENSAVRHPLVGAAVELLVKAARPNTHLVLALDHFVENNEVSSAAAHYLVNELFNPVLHSRSAVTVVATAKNLHDRQTADRLAGFVAERHHITLQRWSAHHGGPLLRELGTRLGYDWHGMPEWRELVREKLDSIAEDFGPQFLEEVYDAALTRIG</sequence>
<name>A0A6H9UYA4_9ACTN</name>
<reference evidence="1 2" key="1">
    <citation type="submission" date="2019-09" db="EMBL/GenBank/DDBJ databases">
        <title>Screening of Novel Bioactive Compounds from Soil-Associated.</title>
        <authorList>
            <person name="Zhao S."/>
        </authorList>
    </citation>
    <scope>NUCLEOTIDE SEQUENCE [LARGE SCALE GENOMIC DNA]</scope>
    <source>
        <strain evidence="1 2">HIT-DPA4</strain>
    </source>
</reference>
<organism evidence="1 2">
    <name type="scientific">Streptomyces luteolifulvus</name>
    <dbReference type="NCBI Taxonomy" id="2615112"/>
    <lineage>
        <taxon>Bacteria</taxon>
        <taxon>Bacillati</taxon>
        <taxon>Actinomycetota</taxon>
        <taxon>Actinomycetes</taxon>
        <taxon>Kitasatosporales</taxon>
        <taxon>Streptomycetaceae</taxon>
        <taxon>Streptomyces</taxon>
    </lineage>
</organism>
<keyword evidence="2" id="KW-1185">Reference proteome</keyword>
<evidence type="ECO:0000313" key="1">
    <source>
        <dbReference type="EMBL" id="KAB1144963.1"/>
    </source>
</evidence>
<proteinExistence type="predicted"/>